<gene>
    <name evidence="1" type="ORF">FM038_017945</name>
</gene>
<dbReference type="Proteomes" id="UP000316416">
    <property type="component" value="Chromosome"/>
</dbReference>
<evidence type="ECO:0000313" key="2">
    <source>
        <dbReference type="Proteomes" id="UP000316416"/>
    </source>
</evidence>
<dbReference type="NCBIfam" id="TIGR02001">
    <property type="entry name" value="gcw_chp"/>
    <property type="match status" value="1"/>
</dbReference>
<reference evidence="1" key="1">
    <citation type="submission" date="2021-07" db="EMBL/GenBank/DDBJ databases">
        <title>Shewanella sp. YLB-07 whole genome sequence.</title>
        <authorList>
            <person name="Yu L."/>
        </authorList>
    </citation>
    <scope>NUCLEOTIDE SEQUENCE</scope>
    <source>
        <strain evidence="1">YLB-08</strain>
    </source>
</reference>
<name>A0ABX6VC05_9GAMM</name>
<protein>
    <submittedName>
        <fullName evidence="1">TorF family putative porin</fullName>
    </submittedName>
</protein>
<dbReference type="InterPro" id="IPR010239">
    <property type="entry name" value="CHP02001"/>
</dbReference>
<dbReference type="EMBL" id="CP045503">
    <property type="protein sequence ID" value="QPG59074.1"/>
    <property type="molecule type" value="Genomic_DNA"/>
</dbReference>
<dbReference type="Pfam" id="PF09694">
    <property type="entry name" value="Gcw_chp"/>
    <property type="match status" value="1"/>
</dbReference>
<organism evidence="1 2">
    <name type="scientific">Shewanella eurypsychrophilus</name>
    <dbReference type="NCBI Taxonomy" id="2593656"/>
    <lineage>
        <taxon>Bacteria</taxon>
        <taxon>Pseudomonadati</taxon>
        <taxon>Pseudomonadota</taxon>
        <taxon>Gammaproteobacteria</taxon>
        <taxon>Alteromonadales</taxon>
        <taxon>Shewanellaceae</taxon>
        <taxon>Shewanella</taxon>
    </lineage>
</organism>
<dbReference type="RefSeq" id="WP_142874695.1">
    <property type="nucleotide sequence ID" value="NZ_CP045503.2"/>
</dbReference>
<evidence type="ECO:0000313" key="1">
    <source>
        <dbReference type="EMBL" id="QPG59074.1"/>
    </source>
</evidence>
<keyword evidence="2" id="KW-1185">Reference proteome</keyword>
<sequence>MNYLDTWKYVINTWLKLKPSLLQLFICSLFILPVPSHAEGTYFGYATVTTDHRAYGVSLTQTDPAVQVLAGYDVGNGFYLGTFISTFNFIDDDSPYEAGENLETDVYLGYRHIFNKDIYLSVTLYQYLIQGTNKGIELDFTELMFDLHSPYGKLTFSHTLNDILGDLSVDNAYRIEYNKSQALWESGLSLDMQLGWWDTKDALGDDYIYYNLGLSYPLGPVTACVTYNGTDNAGQDLFGHIADPTFFAKATWAF</sequence>
<accession>A0ABX6VC05</accession>
<proteinExistence type="predicted"/>